<reference evidence="7" key="1">
    <citation type="submission" date="2016-11" db="EMBL/GenBank/DDBJ databases">
        <authorList>
            <person name="Varghese N."/>
            <person name="Submissions S."/>
        </authorList>
    </citation>
    <scope>NUCLEOTIDE SEQUENCE [LARGE SCALE GENOMIC DNA]</scope>
    <source>
        <strain evidence="7">DSM 15292</strain>
    </source>
</reference>
<protein>
    <submittedName>
        <fullName evidence="6">Transcriptional regulator, Crp/Fnr family</fullName>
    </submittedName>
</protein>
<proteinExistence type="predicted"/>
<feature type="domain" description="Cyclic nucleotide-binding" evidence="4">
    <location>
        <begin position="24"/>
        <end position="75"/>
    </location>
</feature>
<sequence>MNPILTIQDYNEPKSSTCSDFKIFRKGDLIFRQGALSEGFYLLKKGAVKLQQLLPNGSQTILRIVLPGDFFGDGAPNQETTNLTSAWVMEEDTLVQKLPVQNFSLSELNQELTCQLLELNKRMGIRHARFLVSEAEDRIKYSLYDLAIKKGRRFGDETLLKINLTHEEIAFLADTSRQMVSKTLSHLKRSGLINYSRNRFLFRNIQAFKPTTV</sequence>
<dbReference type="Pfam" id="PF00027">
    <property type="entry name" value="cNMP_binding"/>
    <property type="match status" value="1"/>
</dbReference>
<dbReference type="PROSITE" id="PS51063">
    <property type="entry name" value="HTH_CRP_2"/>
    <property type="match status" value="1"/>
</dbReference>
<dbReference type="PROSITE" id="PS50042">
    <property type="entry name" value="CNMP_BINDING_3"/>
    <property type="match status" value="1"/>
</dbReference>
<dbReference type="InterPro" id="IPR018490">
    <property type="entry name" value="cNMP-bd_dom_sf"/>
</dbReference>
<keyword evidence="3" id="KW-0804">Transcription</keyword>
<dbReference type="GO" id="GO:0003677">
    <property type="term" value="F:DNA binding"/>
    <property type="evidence" value="ECO:0007669"/>
    <property type="project" value="UniProtKB-KW"/>
</dbReference>
<dbReference type="GO" id="GO:0005829">
    <property type="term" value="C:cytosol"/>
    <property type="evidence" value="ECO:0007669"/>
    <property type="project" value="TreeGrafter"/>
</dbReference>
<evidence type="ECO:0000259" key="5">
    <source>
        <dbReference type="PROSITE" id="PS51063"/>
    </source>
</evidence>
<keyword evidence="1" id="KW-0805">Transcription regulation</keyword>
<evidence type="ECO:0000256" key="1">
    <source>
        <dbReference type="ARBA" id="ARBA00023015"/>
    </source>
</evidence>
<dbReference type="SUPFAM" id="SSF46785">
    <property type="entry name" value="Winged helix' DNA-binding domain"/>
    <property type="match status" value="1"/>
</dbReference>
<dbReference type="GO" id="GO:0003700">
    <property type="term" value="F:DNA-binding transcription factor activity"/>
    <property type="evidence" value="ECO:0007669"/>
    <property type="project" value="TreeGrafter"/>
</dbReference>
<feature type="domain" description="HTH crp-type" evidence="5">
    <location>
        <begin position="133"/>
        <end position="206"/>
    </location>
</feature>
<dbReference type="InterPro" id="IPR036388">
    <property type="entry name" value="WH-like_DNA-bd_sf"/>
</dbReference>
<organism evidence="6 7">
    <name type="scientific">Algoriphagus halophilus</name>
    <dbReference type="NCBI Taxonomy" id="226505"/>
    <lineage>
        <taxon>Bacteria</taxon>
        <taxon>Pseudomonadati</taxon>
        <taxon>Bacteroidota</taxon>
        <taxon>Cytophagia</taxon>
        <taxon>Cytophagales</taxon>
        <taxon>Cyclobacteriaceae</taxon>
        <taxon>Algoriphagus</taxon>
    </lineage>
</organism>
<dbReference type="InterPro" id="IPR012318">
    <property type="entry name" value="HTH_CRP"/>
</dbReference>
<evidence type="ECO:0000313" key="6">
    <source>
        <dbReference type="EMBL" id="SIN83692.1"/>
    </source>
</evidence>
<dbReference type="PANTHER" id="PTHR24567">
    <property type="entry name" value="CRP FAMILY TRANSCRIPTIONAL REGULATORY PROTEIN"/>
    <property type="match status" value="1"/>
</dbReference>
<dbReference type="Proteomes" id="UP000185221">
    <property type="component" value="Unassembled WGS sequence"/>
</dbReference>
<dbReference type="InterPro" id="IPR000595">
    <property type="entry name" value="cNMP-bd_dom"/>
</dbReference>
<dbReference type="InterPro" id="IPR036390">
    <property type="entry name" value="WH_DNA-bd_sf"/>
</dbReference>
<dbReference type="PANTHER" id="PTHR24567:SF26">
    <property type="entry name" value="REGULATORY PROTEIN YEIL"/>
    <property type="match status" value="1"/>
</dbReference>
<dbReference type="InterPro" id="IPR014710">
    <property type="entry name" value="RmlC-like_jellyroll"/>
</dbReference>
<evidence type="ECO:0000313" key="7">
    <source>
        <dbReference type="Proteomes" id="UP000185221"/>
    </source>
</evidence>
<dbReference type="EMBL" id="FSRC01000001">
    <property type="protein sequence ID" value="SIN83692.1"/>
    <property type="molecule type" value="Genomic_DNA"/>
</dbReference>
<evidence type="ECO:0000256" key="3">
    <source>
        <dbReference type="ARBA" id="ARBA00023163"/>
    </source>
</evidence>
<name>A0A1N6EKW5_9BACT</name>
<gene>
    <name evidence="6" type="ORF">SAMN05444394_2269</name>
</gene>
<dbReference type="RefSeq" id="WP_074224920.1">
    <property type="nucleotide sequence ID" value="NZ_FSRC01000001.1"/>
</dbReference>
<dbReference type="OrthoDB" id="9788438at2"/>
<keyword evidence="2" id="KW-0238">DNA-binding</keyword>
<dbReference type="SMART" id="SM00100">
    <property type="entry name" value="cNMP"/>
    <property type="match status" value="1"/>
</dbReference>
<evidence type="ECO:0000256" key="2">
    <source>
        <dbReference type="ARBA" id="ARBA00023125"/>
    </source>
</evidence>
<dbReference type="Gene3D" id="1.10.10.10">
    <property type="entry name" value="Winged helix-like DNA-binding domain superfamily/Winged helix DNA-binding domain"/>
    <property type="match status" value="1"/>
</dbReference>
<dbReference type="SUPFAM" id="SSF51206">
    <property type="entry name" value="cAMP-binding domain-like"/>
    <property type="match status" value="1"/>
</dbReference>
<dbReference type="InterPro" id="IPR050397">
    <property type="entry name" value="Env_Response_Regulators"/>
</dbReference>
<dbReference type="STRING" id="226505.SAMN05444394_2269"/>
<evidence type="ECO:0000259" key="4">
    <source>
        <dbReference type="PROSITE" id="PS50042"/>
    </source>
</evidence>
<dbReference type="Gene3D" id="2.60.120.10">
    <property type="entry name" value="Jelly Rolls"/>
    <property type="match status" value="1"/>
</dbReference>
<accession>A0A1N6EKW5</accession>
<dbReference type="AlphaFoldDB" id="A0A1N6EKW5"/>
<dbReference type="CDD" id="cd00038">
    <property type="entry name" value="CAP_ED"/>
    <property type="match status" value="1"/>
</dbReference>
<dbReference type="Pfam" id="PF13545">
    <property type="entry name" value="HTH_Crp_2"/>
    <property type="match status" value="1"/>
</dbReference>
<keyword evidence="7" id="KW-1185">Reference proteome</keyword>